<sequence length="215" mass="22868">MSQVVVAVDGPAGSGKSSVSKKAAQELGFGYLDTGAGYRALTLTALNNELDLEKVGELDLGKIFPYSISTDPSNYWVKVGSDDLTEGIRSKEVELNVSKVAAQPKVRAFMREITRSIAAACQLPGIIVEGRDITTVVLPDAQTRVLLTASEEVRLGRRAVDLQADGSILAQVSDRDKKDSKVVDFLNPAPGVTLLDTTDLSLEGSVAALVDLINH</sequence>
<dbReference type="SUPFAM" id="SSF52540">
    <property type="entry name" value="P-loop containing nucleoside triphosphate hydrolases"/>
    <property type="match status" value="1"/>
</dbReference>
<reference evidence="10" key="1">
    <citation type="submission" date="2014-06" db="EMBL/GenBank/DDBJ databases">
        <title>Key roles for freshwater Actinobacteria revealed by deep metagenomic sequencing.</title>
        <authorList>
            <person name="Ghai R."/>
            <person name="Mizuno C.M."/>
            <person name="Picazo A."/>
            <person name="Camacho A."/>
            <person name="Rodriguez-Valera F."/>
        </authorList>
    </citation>
    <scope>NUCLEOTIDE SEQUENCE</scope>
</reference>
<dbReference type="NCBIfam" id="TIGR00017">
    <property type="entry name" value="cmk"/>
    <property type="match status" value="1"/>
</dbReference>
<dbReference type="HAMAP" id="MF_00238">
    <property type="entry name" value="Cytidyl_kinase_type1"/>
    <property type="match status" value="1"/>
</dbReference>
<dbReference type="CDD" id="cd02020">
    <property type="entry name" value="CMPK"/>
    <property type="match status" value="1"/>
</dbReference>
<organism evidence="10">
    <name type="scientific">freshwater metagenome</name>
    <dbReference type="NCBI Taxonomy" id="449393"/>
    <lineage>
        <taxon>unclassified sequences</taxon>
        <taxon>metagenomes</taxon>
        <taxon>ecological metagenomes</taxon>
    </lineage>
</organism>
<evidence type="ECO:0000256" key="3">
    <source>
        <dbReference type="ARBA" id="ARBA00022679"/>
    </source>
</evidence>
<evidence type="ECO:0000256" key="8">
    <source>
        <dbReference type="ARBA" id="ARBA00048478"/>
    </source>
</evidence>
<name>A0A094PJZ3_9ZZZZ</name>
<evidence type="ECO:0000256" key="6">
    <source>
        <dbReference type="ARBA" id="ARBA00022840"/>
    </source>
</evidence>
<evidence type="ECO:0000259" key="9">
    <source>
        <dbReference type="Pfam" id="PF02224"/>
    </source>
</evidence>
<dbReference type="Pfam" id="PF02224">
    <property type="entry name" value="Cytidylate_kin"/>
    <property type="match status" value="1"/>
</dbReference>
<evidence type="ECO:0000256" key="2">
    <source>
        <dbReference type="ARBA" id="ARBA00012906"/>
    </source>
</evidence>
<dbReference type="Gene3D" id="3.40.50.300">
    <property type="entry name" value="P-loop containing nucleotide triphosphate hydrolases"/>
    <property type="match status" value="1"/>
</dbReference>
<dbReference type="InterPro" id="IPR027417">
    <property type="entry name" value="P-loop_NTPase"/>
</dbReference>
<feature type="domain" description="Cytidylate kinase" evidence="9">
    <location>
        <begin position="6"/>
        <end position="214"/>
    </location>
</feature>
<evidence type="ECO:0000256" key="5">
    <source>
        <dbReference type="ARBA" id="ARBA00022777"/>
    </source>
</evidence>
<comment type="catalytic activity">
    <reaction evidence="8">
        <text>CMP + ATP = CDP + ADP</text>
        <dbReference type="Rhea" id="RHEA:11600"/>
        <dbReference type="ChEBI" id="CHEBI:30616"/>
        <dbReference type="ChEBI" id="CHEBI:58069"/>
        <dbReference type="ChEBI" id="CHEBI:60377"/>
        <dbReference type="ChEBI" id="CHEBI:456216"/>
        <dbReference type="EC" id="2.7.4.25"/>
    </reaction>
</comment>
<gene>
    <name evidence="10" type="ORF">GM51_22055</name>
</gene>
<dbReference type="AlphaFoldDB" id="A0A094PJZ3"/>
<keyword evidence="3" id="KW-0808">Transferase</keyword>
<dbReference type="GO" id="GO:0036431">
    <property type="term" value="F:dCMP kinase activity"/>
    <property type="evidence" value="ECO:0007669"/>
    <property type="project" value="InterPro"/>
</dbReference>
<comment type="catalytic activity">
    <reaction evidence="7">
        <text>dCMP + ATP = dCDP + ADP</text>
        <dbReference type="Rhea" id="RHEA:25094"/>
        <dbReference type="ChEBI" id="CHEBI:30616"/>
        <dbReference type="ChEBI" id="CHEBI:57566"/>
        <dbReference type="ChEBI" id="CHEBI:58593"/>
        <dbReference type="ChEBI" id="CHEBI:456216"/>
        <dbReference type="EC" id="2.7.4.25"/>
    </reaction>
</comment>
<protein>
    <recommendedName>
        <fullName evidence="2">(d)CMP kinase</fullName>
        <ecNumber evidence="2">2.7.4.25</ecNumber>
    </recommendedName>
</protein>
<evidence type="ECO:0000256" key="4">
    <source>
        <dbReference type="ARBA" id="ARBA00022741"/>
    </source>
</evidence>
<evidence type="ECO:0000256" key="7">
    <source>
        <dbReference type="ARBA" id="ARBA00047615"/>
    </source>
</evidence>
<dbReference type="EMBL" id="JNSL01000226">
    <property type="protein sequence ID" value="KGA11950.1"/>
    <property type="molecule type" value="Genomic_DNA"/>
</dbReference>
<comment type="caution">
    <text evidence="10">The sequence shown here is derived from an EMBL/GenBank/DDBJ whole genome shotgun (WGS) entry which is preliminary data.</text>
</comment>
<accession>A0A094PJZ3</accession>
<dbReference type="EC" id="2.7.4.25" evidence="2"/>
<keyword evidence="5" id="KW-0418">Kinase</keyword>
<comment type="similarity">
    <text evidence="1">Belongs to the cytidylate kinase family. Type 1 subfamily.</text>
</comment>
<keyword evidence="6" id="KW-0067">ATP-binding</keyword>
<dbReference type="InterPro" id="IPR003136">
    <property type="entry name" value="Cytidylate_kin"/>
</dbReference>
<dbReference type="GO" id="GO:0005524">
    <property type="term" value="F:ATP binding"/>
    <property type="evidence" value="ECO:0007669"/>
    <property type="project" value="UniProtKB-KW"/>
</dbReference>
<dbReference type="InterPro" id="IPR011994">
    <property type="entry name" value="Cytidylate_kinase_dom"/>
</dbReference>
<evidence type="ECO:0000313" key="10">
    <source>
        <dbReference type="EMBL" id="KGA11950.1"/>
    </source>
</evidence>
<evidence type="ECO:0000256" key="1">
    <source>
        <dbReference type="ARBA" id="ARBA00009427"/>
    </source>
</evidence>
<keyword evidence="4" id="KW-0547">Nucleotide-binding</keyword>
<proteinExistence type="inferred from homology"/>
<dbReference type="GO" id="GO:0006139">
    <property type="term" value="P:nucleobase-containing compound metabolic process"/>
    <property type="evidence" value="ECO:0007669"/>
    <property type="project" value="InterPro"/>
</dbReference>